<dbReference type="RefSeq" id="WP_253235174.1">
    <property type="nucleotide sequence ID" value="NZ_JAMYJR010000001.1"/>
</dbReference>
<gene>
    <name evidence="2" type="ORF">M1L60_00335</name>
</gene>
<sequence length="178" mass="18942">MTDLFDADVPVHYGYINVLADEDDQADLMDTRAGQLNGLVGAAVPGQLSLVTGLHTGDVPLVVRWHDAEPAVGADWEDVVEVSFEPPGPDLLVAAFEDSFALRLPVVRSLRARLSASGMDAGHDADTTPDDGTSPDRYLLELWPAAPAADAVVRQTSDIAAYWHREARKSAGPNAAKG</sequence>
<protein>
    <submittedName>
        <fullName evidence="2">Uncharacterized protein</fullName>
    </submittedName>
</protein>
<dbReference type="Proteomes" id="UP001523369">
    <property type="component" value="Unassembled WGS sequence"/>
</dbReference>
<name>A0ABT1DE11_9ACTN</name>
<evidence type="ECO:0000313" key="2">
    <source>
        <dbReference type="EMBL" id="MCO8269030.1"/>
    </source>
</evidence>
<reference evidence="2 3" key="1">
    <citation type="submission" date="2022-06" db="EMBL/GenBank/DDBJ databases">
        <title>New Species of the Genus Actinoplanes, ActinopZanes ferrugineus.</title>
        <authorList>
            <person name="Ding P."/>
        </authorList>
    </citation>
    <scope>NUCLEOTIDE SEQUENCE [LARGE SCALE GENOMIC DNA]</scope>
    <source>
        <strain evidence="2 3">TRM88003</strain>
    </source>
</reference>
<evidence type="ECO:0000313" key="3">
    <source>
        <dbReference type="Proteomes" id="UP001523369"/>
    </source>
</evidence>
<dbReference type="EMBL" id="JAMYJR010000001">
    <property type="protein sequence ID" value="MCO8269030.1"/>
    <property type="molecule type" value="Genomic_DNA"/>
</dbReference>
<keyword evidence="3" id="KW-1185">Reference proteome</keyword>
<proteinExistence type="predicted"/>
<comment type="caution">
    <text evidence="2">The sequence shown here is derived from an EMBL/GenBank/DDBJ whole genome shotgun (WGS) entry which is preliminary data.</text>
</comment>
<evidence type="ECO:0000256" key="1">
    <source>
        <dbReference type="SAM" id="MobiDB-lite"/>
    </source>
</evidence>
<accession>A0ABT1DE11</accession>
<organism evidence="2 3">
    <name type="scientific">Paractinoplanes aksuensis</name>
    <dbReference type="NCBI Taxonomy" id="2939490"/>
    <lineage>
        <taxon>Bacteria</taxon>
        <taxon>Bacillati</taxon>
        <taxon>Actinomycetota</taxon>
        <taxon>Actinomycetes</taxon>
        <taxon>Micromonosporales</taxon>
        <taxon>Micromonosporaceae</taxon>
        <taxon>Paractinoplanes</taxon>
    </lineage>
</organism>
<feature type="region of interest" description="Disordered" evidence="1">
    <location>
        <begin position="117"/>
        <end position="136"/>
    </location>
</feature>